<dbReference type="SUPFAM" id="SSF56112">
    <property type="entry name" value="Protein kinase-like (PK-like)"/>
    <property type="match status" value="1"/>
</dbReference>
<dbReference type="Gene3D" id="1.20.120.720">
    <property type="entry name" value="Myosin VI head, motor domain, U50 subdomain"/>
    <property type="match status" value="1"/>
</dbReference>
<evidence type="ECO:0000259" key="16">
    <source>
        <dbReference type="PROSITE" id="PS50011"/>
    </source>
</evidence>
<keyword evidence="11 14" id="KW-0009">Actin-binding</keyword>
<dbReference type="Gene3D" id="3.30.497.10">
    <property type="entry name" value="Antithrombin, subunit I, domain 2"/>
    <property type="match status" value="1"/>
</dbReference>
<evidence type="ECO:0000313" key="18">
    <source>
        <dbReference type="EMBL" id="CAG6623652.1"/>
    </source>
</evidence>
<evidence type="ECO:0000256" key="6">
    <source>
        <dbReference type="ARBA" id="ARBA00022741"/>
    </source>
</evidence>
<dbReference type="InterPro" id="IPR027417">
    <property type="entry name" value="P-loop_NTPase"/>
</dbReference>
<comment type="similarity">
    <text evidence="14">Belongs to the TRAFAC class myosin-kinesin ATPase superfamily. Myosin family.</text>
</comment>
<dbReference type="SMART" id="SM00242">
    <property type="entry name" value="MYSc"/>
    <property type="match status" value="1"/>
</dbReference>
<keyword evidence="10 14" id="KW-0505">Motor protein</keyword>
<dbReference type="SUPFAM" id="SSF56574">
    <property type="entry name" value="Serpins"/>
    <property type="match status" value="1"/>
</dbReference>
<sequence>MMLMTLTSHRKPASKKITLVIKRESKTYFEMVQEKREREANMPPPRALKSEELDLDNLQDCGSRYELGYVIGSGVCADVYEALDTQNAGKKVSIKVQKINPEFIEDIKEEYRMLRDLSQHPNIPDFYGAYMKKHETHSDIWFVMQYCEGGPVTDLVRALIEQGKRLSEQHIAFILKEIITGMVFLHINHVMHRDLRGSNILLTKDGEVKIVDFGLSRETTNTFDKKKTYLGSPSWMAPEIMRCGYKEVDGYDNRIDVWALGITAIELGDGKPPFEDMHPTRALFQIVRNPPPGLYRSSNWSQHFVDFIAECLEKNPDHRPFMAELLEHPFISELPENDLHLASELKVLLENVTANIKSSRREEARIRDGFLKYKDQELQTMHVEDLAALETISEDLIVQELEERHNSKNHYTFVGDVLLFINPNTHLNLYGTKYHFKYKFKSRSDNAPHIFAVADSAYQDMMHHEEAQHIVLAGEILAGKTTSMRHLLKHLIFLGQGAAKVGEKIEKCINVIHAIGNAGTPINANSTRHVMYMQITYGSSGKLSGSIFWLYQLEKWRVTGNRDPLQANFHIFYYFYDAMEAAGELEKYHLAPGRKYRYLRAEQTDDKIPKGPRETPEDNVTKFQDIYQNLNDIEFDEIQMEMFSNVLAAILLIGEIQFDSTAENTAELANPEVAASVAKLLTLDEKKFQWSLCNYCVVKSGTAERRRHTKEEAEEAREVLARTLYVRLADWIVNVINLKLSLIRAIFGDKHCVGILDMYGFECYQKNEMEQLFVNTLNEQLQYSYNQKVFVWEMQEQEEEEVPITPLQYYDNKPTIDELLNKPEPMDVPNAVFQTKPLNGSTQSILQQGINQMTLDMERAIRAQSRFDNVLFAPLSIVGALALVLLGADGETKRELVNFMGVKTGRNLDNKSDVIHKALGAFFESLQPAKDKPRPAEVRFANGIFYESRYKIKKQYEQLAAEFYRAENYPLDFGNPASAHFVNKWVANRTEGRIENLLPGPLSPQIVLILANVIYFKGQWEVPFQTKYNKWDVFHGVNSMGMKEMIDVEMMTQMARVEYSHSQEGQVLGLPYKGDAVYMYFILPKNPDLKEYTKDLSHDKFLGIIAETSVVDVIYTIPKIKLTNSIELRPILNSMNVTSMFDISKSDLSNMLVDSDNSSVAVDQVFHKVDIELSEEGTEAAASTGIIITRITKPMVKVNRPFIFFIYHRPANTILFWGSIYKVDSNSKKPPSAK</sequence>
<dbReference type="Gene3D" id="3.30.200.20">
    <property type="entry name" value="Phosphorylase Kinase, domain 1"/>
    <property type="match status" value="1"/>
</dbReference>
<evidence type="ECO:0000256" key="13">
    <source>
        <dbReference type="ARBA" id="ARBA00023273"/>
    </source>
</evidence>
<keyword evidence="7 14" id="KW-0067">ATP-binding</keyword>
<evidence type="ECO:0000256" key="11">
    <source>
        <dbReference type="ARBA" id="ARBA00023203"/>
    </source>
</evidence>
<dbReference type="GO" id="GO:0004674">
    <property type="term" value="F:protein serine/threonine kinase activity"/>
    <property type="evidence" value="ECO:0007669"/>
    <property type="project" value="TreeGrafter"/>
</dbReference>
<dbReference type="GO" id="GO:0005524">
    <property type="term" value="F:ATP binding"/>
    <property type="evidence" value="ECO:0007669"/>
    <property type="project" value="UniProtKB-UniRule"/>
</dbReference>
<feature type="domain" description="Myosin motor" evidence="17">
    <location>
        <begin position="381"/>
        <end position="823"/>
    </location>
</feature>
<proteinExistence type="inferred from homology"/>
<dbReference type="EMBL" id="HBUF01055434">
    <property type="protein sequence ID" value="CAG6623652.1"/>
    <property type="molecule type" value="Transcribed_RNA"/>
</dbReference>
<dbReference type="Gene3D" id="1.10.10.820">
    <property type="match status" value="1"/>
</dbReference>
<keyword evidence="8" id="KW-0722">Serine protease inhibitor</keyword>
<feature type="domain" description="Protein kinase" evidence="16">
    <location>
        <begin position="65"/>
        <end position="331"/>
    </location>
</feature>
<evidence type="ECO:0000256" key="9">
    <source>
        <dbReference type="ARBA" id="ARBA00023123"/>
    </source>
</evidence>
<dbReference type="PANTHER" id="PTHR46256">
    <property type="entry name" value="AGAP011099-PA"/>
    <property type="match status" value="1"/>
</dbReference>
<dbReference type="InterPro" id="IPR036961">
    <property type="entry name" value="Kinesin_motor_dom_sf"/>
</dbReference>
<evidence type="ECO:0000256" key="8">
    <source>
        <dbReference type="ARBA" id="ARBA00022900"/>
    </source>
</evidence>
<evidence type="ECO:0000256" key="12">
    <source>
        <dbReference type="ARBA" id="ARBA00023212"/>
    </source>
</evidence>
<dbReference type="CDD" id="cd00172">
    <property type="entry name" value="serpin"/>
    <property type="match status" value="1"/>
</dbReference>
<dbReference type="InterPro" id="IPR042185">
    <property type="entry name" value="Serpin_sf_2"/>
</dbReference>
<evidence type="ECO:0000256" key="10">
    <source>
        <dbReference type="ARBA" id="ARBA00023175"/>
    </source>
</evidence>
<dbReference type="Gene3D" id="2.30.39.10">
    <property type="entry name" value="Alpha-1-antitrypsin, domain 1"/>
    <property type="match status" value="1"/>
</dbReference>
<keyword evidence="6 14" id="KW-0547">Nucleotide-binding</keyword>
<dbReference type="InterPro" id="IPR020635">
    <property type="entry name" value="Tyr_kinase_cat_dom"/>
</dbReference>
<dbReference type="GO" id="GO:0016459">
    <property type="term" value="C:myosin complex"/>
    <property type="evidence" value="ECO:0007669"/>
    <property type="project" value="UniProtKB-KW"/>
</dbReference>
<dbReference type="SUPFAM" id="SSF52540">
    <property type="entry name" value="P-loop containing nucleoside triphosphate hydrolases"/>
    <property type="match status" value="1"/>
</dbReference>
<organism evidence="18">
    <name type="scientific">Cacopsylla melanoneura</name>
    <dbReference type="NCBI Taxonomy" id="428564"/>
    <lineage>
        <taxon>Eukaryota</taxon>
        <taxon>Metazoa</taxon>
        <taxon>Ecdysozoa</taxon>
        <taxon>Arthropoda</taxon>
        <taxon>Hexapoda</taxon>
        <taxon>Insecta</taxon>
        <taxon>Pterygota</taxon>
        <taxon>Neoptera</taxon>
        <taxon>Paraneoptera</taxon>
        <taxon>Hemiptera</taxon>
        <taxon>Sternorrhyncha</taxon>
        <taxon>Psylloidea</taxon>
        <taxon>Psyllidae</taxon>
        <taxon>Psyllinae</taxon>
        <taxon>Cacopsylla</taxon>
    </lineage>
</organism>
<evidence type="ECO:0000256" key="1">
    <source>
        <dbReference type="ARBA" id="ARBA00004245"/>
    </source>
</evidence>
<accession>A0A8D8MFI7</accession>
<dbReference type="InterPro" id="IPR023796">
    <property type="entry name" value="Serpin_dom"/>
</dbReference>
<keyword evidence="3" id="KW-0963">Cytoplasm</keyword>
<dbReference type="InterPro" id="IPR000719">
    <property type="entry name" value="Prot_kinase_dom"/>
</dbReference>
<dbReference type="Pfam" id="PF00063">
    <property type="entry name" value="Myosin_head"/>
    <property type="match status" value="1"/>
</dbReference>
<dbReference type="GO" id="GO:0000146">
    <property type="term" value="F:microfilament motor activity"/>
    <property type="evidence" value="ECO:0007669"/>
    <property type="project" value="TreeGrafter"/>
</dbReference>
<dbReference type="PROSITE" id="PS51456">
    <property type="entry name" value="MYOSIN_MOTOR"/>
    <property type="match status" value="1"/>
</dbReference>
<dbReference type="PROSITE" id="PS50011">
    <property type="entry name" value="PROTEIN_KINASE_DOM"/>
    <property type="match status" value="1"/>
</dbReference>
<dbReference type="AlphaFoldDB" id="A0A8D8MFI7"/>
<name>A0A8D8MFI7_9HEMI</name>
<dbReference type="Gene3D" id="3.40.850.10">
    <property type="entry name" value="Kinesin motor domain"/>
    <property type="match status" value="1"/>
</dbReference>
<dbReference type="SMART" id="SM00219">
    <property type="entry name" value="TyrKc"/>
    <property type="match status" value="1"/>
</dbReference>
<comment type="caution">
    <text evidence="14">Lacks conserved residue(s) required for the propagation of feature annotation.</text>
</comment>
<comment type="similarity">
    <text evidence="15">Belongs to the serpin family.</text>
</comment>
<evidence type="ECO:0000256" key="3">
    <source>
        <dbReference type="ARBA" id="ARBA00022490"/>
    </source>
</evidence>
<dbReference type="PANTHER" id="PTHR46256:SF2">
    <property type="entry name" value="NEITHER INACTIVATION NOR AFTERPOTENTIAL PROTEIN C"/>
    <property type="match status" value="1"/>
</dbReference>
<dbReference type="PRINTS" id="PR00193">
    <property type="entry name" value="MYOSINHEAVY"/>
</dbReference>
<keyword evidence="13" id="KW-0966">Cell projection</keyword>
<dbReference type="GO" id="GO:0030832">
    <property type="term" value="P:regulation of actin filament length"/>
    <property type="evidence" value="ECO:0007669"/>
    <property type="project" value="TreeGrafter"/>
</dbReference>
<dbReference type="InterPro" id="IPR008266">
    <property type="entry name" value="Tyr_kinase_AS"/>
</dbReference>
<evidence type="ECO:0000256" key="14">
    <source>
        <dbReference type="PROSITE-ProRule" id="PRU00782"/>
    </source>
</evidence>
<dbReference type="Pfam" id="PF00069">
    <property type="entry name" value="Pkinase"/>
    <property type="match status" value="1"/>
</dbReference>
<dbReference type="GO" id="GO:0004713">
    <property type="term" value="F:protein tyrosine kinase activity"/>
    <property type="evidence" value="ECO:0007669"/>
    <property type="project" value="InterPro"/>
</dbReference>
<evidence type="ECO:0000256" key="15">
    <source>
        <dbReference type="RuleBase" id="RU000411"/>
    </source>
</evidence>
<dbReference type="InterPro" id="IPR052409">
    <property type="entry name" value="Myosin-III_kinase_activity"/>
</dbReference>
<dbReference type="GO" id="GO:0003779">
    <property type="term" value="F:actin binding"/>
    <property type="evidence" value="ECO:0007669"/>
    <property type="project" value="UniProtKB-KW"/>
</dbReference>
<evidence type="ECO:0000256" key="7">
    <source>
        <dbReference type="ARBA" id="ARBA00022840"/>
    </source>
</evidence>
<keyword evidence="5" id="KW-0677">Repeat</keyword>
<dbReference type="InterPro" id="IPR023795">
    <property type="entry name" value="Serpin_CS"/>
</dbReference>
<evidence type="ECO:0000256" key="2">
    <source>
        <dbReference type="ARBA" id="ARBA00004316"/>
    </source>
</evidence>
<dbReference type="InterPro" id="IPR001609">
    <property type="entry name" value="Myosin_head_motor_dom-like"/>
</dbReference>
<dbReference type="InterPro" id="IPR042178">
    <property type="entry name" value="Serpin_sf_1"/>
</dbReference>
<dbReference type="InterPro" id="IPR036186">
    <property type="entry name" value="Serpin_sf"/>
</dbReference>
<evidence type="ECO:0000259" key="17">
    <source>
        <dbReference type="PROSITE" id="PS51456"/>
    </source>
</evidence>
<dbReference type="InterPro" id="IPR011009">
    <property type="entry name" value="Kinase-like_dom_sf"/>
</dbReference>
<dbReference type="SMART" id="SM00093">
    <property type="entry name" value="SERPIN"/>
    <property type="match status" value="1"/>
</dbReference>
<dbReference type="PROSITE" id="PS00109">
    <property type="entry name" value="PROTEIN_KINASE_TYR"/>
    <property type="match status" value="1"/>
</dbReference>
<protein>
    <submittedName>
        <fullName evidence="18">Neither inactivation nor afterpotential protein C</fullName>
    </submittedName>
</protein>
<dbReference type="PROSITE" id="PS00284">
    <property type="entry name" value="SERPIN"/>
    <property type="match status" value="1"/>
</dbReference>
<dbReference type="Gene3D" id="1.20.58.530">
    <property type="match status" value="1"/>
</dbReference>
<keyword evidence="4" id="KW-0646">Protease inhibitor</keyword>
<feature type="binding site" evidence="14">
    <location>
        <begin position="474"/>
        <end position="481"/>
    </location>
    <ligand>
        <name>ATP</name>
        <dbReference type="ChEBI" id="CHEBI:30616"/>
    </ligand>
</feature>
<dbReference type="Gene3D" id="1.10.510.10">
    <property type="entry name" value="Transferase(Phosphotransferase) domain 1"/>
    <property type="match status" value="1"/>
</dbReference>
<dbReference type="GO" id="GO:0004867">
    <property type="term" value="F:serine-type endopeptidase inhibitor activity"/>
    <property type="evidence" value="ECO:0007669"/>
    <property type="project" value="UniProtKB-KW"/>
</dbReference>
<evidence type="ECO:0000256" key="5">
    <source>
        <dbReference type="ARBA" id="ARBA00022737"/>
    </source>
</evidence>
<reference evidence="18" key="1">
    <citation type="submission" date="2021-05" db="EMBL/GenBank/DDBJ databases">
        <authorList>
            <person name="Alioto T."/>
            <person name="Alioto T."/>
            <person name="Gomez Garrido J."/>
        </authorList>
    </citation>
    <scope>NUCLEOTIDE SEQUENCE</scope>
</reference>
<keyword evidence="12" id="KW-0206">Cytoskeleton</keyword>
<comment type="subcellular location">
    <subcellularLocation>
        <location evidence="2">Cell projection</location>
    </subcellularLocation>
    <subcellularLocation>
        <location evidence="1">Cytoplasm</location>
        <location evidence="1">Cytoskeleton</location>
    </subcellularLocation>
</comment>
<dbReference type="Pfam" id="PF00079">
    <property type="entry name" value="Serpin"/>
    <property type="match status" value="1"/>
</dbReference>
<keyword evidence="9 14" id="KW-0518">Myosin</keyword>
<evidence type="ECO:0000256" key="4">
    <source>
        <dbReference type="ARBA" id="ARBA00022690"/>
    </source>
</evidence>
<dbReference type="GO" id="GO:0042995">
    <property type="term" value="C:cell projection"/>
    <property type="evidence" value="ECO:0007669"/>
    <property type="project" value="UniProtKB-SubCell"/>
</dbReference>